<gene>
    <name evidence="5" type="primary">LOC106770652</name>
    <name evidence="4" type="synonym">LOC106770649</name>
</gene>
<protein>
    <submittedName>
        <fullName evidence="4">Uncharacterized protein LOC106770649</fullName>
    </submittedName>
    <submittedName>
        <fullName evidence="5">Uncharacterized protein LOC106770652</fullName>
    </submittedName>
</protein>
<name>A0A1S3V0S6_VIGRR</name>
<dbReference type="KEGG" id="vra:106770649"/>
<proteinExistence type="predicted"/>
<dbReference type="KEGG" id="vra:106770652"/>
<dbReference type="AlphaFoldDB" id="A0A1S3V0S6"/>
<dbReference type="Pfam" id="PF03732">
    <property type="entry name" value="Retrotrans_gag"/>
    <property type="match status" value="1"/>
</dbReference>
<evidence type="ECO:0000256" key="1">
    <source>
        <dbReference type="SAM" id="MobiDB-lite"/>
    </source>
</evidence>
<evidence type="ECO:0000313" key="3">
    <source>
        <dbReference type="Proteomes" id="UP000087766"/>
    </source>
</evidence>
<evidence type="ECO:0000313" key="5">
    <source>
        <dbReference type="RefSeq" id="XP_014511938.1"/>
    </source>
</evidence>
<reference evidence="4 5" key="2">
    <citation type="submission" date="2025-04" db="UniProtKB">
        <authorList>
            <consortium name="RefSeq"/>
        </authorList>
    </citation>
    <scope>IDENTIFICATION</scope>
    <source>
        <tissue evidence="4 5">Leaf</tissue>
    </source>
</reference>
<dbReference type="PANTHER" id="PTHR33223:SF10">
    <property type="entry name" value="AMINOTRANSFERASE-LIKE PLANT MOBILE DOMAIN-CONTAINING PROTEIN"/>
    <property type="match status" value="1"/>
</dbReference>
<accession>A0A1S3V0S6</accession>
<feature type="compositionally biased region" description="Basic and acidic residues" evidence="1">
    <location>
        <begin position="128"/>
        <end position="158"/>
    </location>
</feature>
<dbReference type="GeneID" id="106770649"/>
<evidence type="ECO:0000313" key="4">
    <source>
        <dbReference type="RefSeq" id="XP_014511936.1"/>
    </source>
</evidence>
<keyword evidence="3" id="KW-1185">Reference proteome</keyword>
<dbReference type="Proteomes" id="UP000087766">
    <property type="component" value="Chromosome 8"/>
</dbReference>
<organism evidence="3 5">
    <name type="scientific">Vigna radiata var. radiata</name>
    <name type="common">Mung bean</name>
    <name type="synonym">Phaseolus aureus</name>
    <dbReference type="NCBI Taxonomy" id="3916"/>
    <lineage>
        <taxon>Eukaryota</taxon>
        <taxon>Viridiplantae</taxon>
        <taxon>Streptophyta</taxon>
        <taxon>Embryophyta</taxon>
        <taxon>Tracheophyta</taxon>
        <taxon>Spermatophyta</taxon>
        <taxon>Magnoliopsida</taxon>
        <taxon>eudicotyledons</taxon>
        <taxon>Gunneridae</taxon>
        <taxon>Pentapetalae</taxon>
        <taxon>rosids</taxon>
        <taxon>fabids</taxon>
        <taxon>Fabales</taxon>
        <taxon>Fabaceae</taxon>
        <taxon>Papilionoideae</taxon>
        <taxon>50 kb inversion clade</taxon>
        <taxon>NPAAA clade</taxon>
        <taxon>indigoferoid/millettioid clade</taxon>
        <taxon>Phaseoleae</taxon>
        <taxon>Vigna</taxon>
    </lineage>
</organism>
<feature type="domain" description="Retrotransposon gag" evidence="2">
    <location>
        <begin position="14"/>
        <end position="105"/>
    </location>
</feature>
<evidence type="ECO:0000259" key="2">
    <source>
        <dbReference type="Pfam" id="PF03732"/>
    </source>
</evidence>
<feature type="region of interest" description="Disordered" evidence="1">
    <location>
        <begin position="128"/>
        <end position="185"/>
    </location>
</feature>
<sequence>MAFRTGCDAIWCRAFSLSLEGEALEWFDSLPDGSIENFKGLSNMFKNQFAACRTQEATIVDLMNLKQGKEEPLETFMDRLQKNVRRMKGLNTELALQHVMPGLRPGPFKDNICRNPPKSMEELRQRTADEIRVEDMKQSYRKELQEAKAEKESRRDNQGSRPGGQQGERGTPEPTTPAVYATKRP</sequence>
<dbReference type="InterPro" id="IPR005162">
    <property type="entry name" value="Retrotrans_gag_dom"/>
</dbReference>
<dbReference type="PANTHER" id="PTHR33223">
    <property type="entry name" value="CCHC-TYPE DOMAIN-CONTAINING PROTEIN"/>
    <property type="match status" value="1"/>
</dbReference>
<dbReference type="OrthoDB" id="1737504at2759"/>
<reference evidence="3" key="1">
    <citation type="journal article" date="2014" name="Nat. Commun.">
        <title>Genome sequence of mungbean and insights into evolution within Vigna species.</title>
        <authorList>
            <person name="Kang Y.J."/>
            <person name="Kim S.K."/>
            <person name="Kim M.Y."/>
            <person name="Lestari P."/>
            <person name="Kim K.H."/>
            <person name="Ha B.K."/>
            <person name="Jun T.H."/>
            <person name="Hwang W.J."/>
            <person name="Lee T."/>
            <person name="Lee J."/>
            <person name="Shim S."/>
            <person name="Yoon M.Y."/>
            <person name="Jang Y.E."/>
            <person name="Han K.S."/>
            <person name="Taeprayoon P."/>
            <person name="Yoon N."/>
            <person name="Somta P."/>
            <person name="Tanya P."/>
            <person name="Kim K.S."/>
            <person name="Gwag J.G."/>
            <person name="Moon J.K."/>
            <person name="Lee Y.H."/>
            <person name="Park B.S."/>
            <person name="Bombarely A."/>
            <person name="Doyle J.J."/>
            <person name="Jackson S.A."/>
            <person name="Schafleitner R."/>
            <person name="Srinives P."/>
            <person name="Varshney R.K."/>
            <person name="Lee S.H."/>
        </authorList>
    </citation>
    <scope>NUCLEOTIDE SEQUENCE [LARGE SCALE GENOMIC DNA]</scope>
    <source>
        <strain evidence="3">cv. VC1973A</strain>
    </source>
</reference>
<dbReference type="RefSeq" id="XP_014511936.1">
    <property type="nucleotide sequence ID" value="XM_014656450.1"/>
</dbReference>
<dbReference type="RefSeq" id="XP_014511938.1">
    <property type="nucleotide sequence ID" value="XM_014656452.1"/>
</dbReference>
<dbReference type="GeneID" id="106770652"/>